<sequence length="616" mass="66439">MVATFRALASVVMLAGFYVVALIQLAGAVALVIWISTVLNGVIALKIAFPLFVATVGAVSVALWKAIRAKPEPAPGLTVGPDQAPELWRTVHELATVVGTRVPNEIRLVPEVNAAVSEDAKLLGLISGRRILYIGIPLLQAMRVDQIRSVLAHELGHYSGRHTRLGAVAYRGRLAMGGTISRIGPRNPVGWVFRGYSRLYLLVDNAASRRQELEADRSSVQVAGRVAAASALRELPVLDAAWDFYFQRYVHPGWQAGYVPDDLFGGFNELLVARQAELDEMRGAEPEGGGSRWDTHPPIAERIGIIATAPDASGASDDRPARVLLPDITALGRRLQQLVVDAGDRTMLPWPEFTAATVAAGVQREADAVFRALGRFTGTPDPGLPAVLELVQSGRLGEFAEQFFPNATRREAAGKFAEPMESLLQSAAVASGAARWQHSWSEPARFVGRDGQPLPLAEIAELAVAPQTLPDAVARLTALGIDPAAGKVVQRRADASGARLLAALANIKVDGVDHDLLMLNRGLVFVSNPGKADKGTKRLRELVESAPITQLASRHQFLPFEEFATATVRKQVPLKAEVVLHDGRRLTLQEAWSSELLEKNSRDTLLKALKSFGSED</sequence>
<evidence type="ECO:0000313" key="14">
    <source>
        <dbReference type="EMBL" id="MFC6015604.1"/>
    </source>
</evidence>
<keyword evidence="10" id="KW-0482">Metalloprotease</keyword>
<evidence type="ECO:0000256" key="6">
    <source>
        <dbReference type="ARBA" id="ARBA00022723"/>
    </source>
</evidence>
<keyword evidence="4" id="KW-0645">Protease</keyword>
<comment type="caution">
    <text evidence="14">The sequence shown here is derived from an EMBL/GenBank/DDBJ whole genome shotgun (WGS) entry which is preliminary data.</text>
</comment>
<evidence type="ECO:0000256" key="8">
    <source>
        <dbReference type="ARBA" id="ARBA00022833"/>
    </source>
</evidence>
<comment type="subcellular location">
    <subcellularLocation>
        <location evidence="2">Cell membrane</location>
        <topology evidence="2">Multi-pass membrane protein</topology>
    </subcellularLocation>
</comment>
<evidence type="ECO:0000256" key="10">
    <source>
        <dbReference type="ARBA" id="ARBA00023049"/>
    </source>
</evidence>
<feature type="transmembrane region" description="Helical" evidence="12">
    <location>
        <begin position="41"/>
        <end position="64"/>
    </location>
</feature>
<evidence type="ECO:0000313" key="15">
    <source>
        <dbReference type="Proteomes" id="UP001596203"/>
    </source>
</evidence>
<dbReference type="Pfam" id="PF01435">
    <property type="entry name" value="Peptidase_M48"/>
    <property type="match status" value="1"/>
</dbReference>
<proteinExistence type="predicted"/>
<evidence type="ECO:0000256" key="1">
    <source>
        <dbReference type="ARBA" id="ARBA00001947"/>
    </source>
</evidence>
<protein>
    <submittedName>
        <fullName evidence="14">M48 family metallopeptidase</fullName>
    </submittedName>
</protein>
<evidence type="ECO:0000256" key="5">
    <source>
        <dbReference type="ARBA" id="ARBA00022692"/>
    </source>
</evidence>
<dbReference type="EMBL" id="JBHSPR010000001">
    <property type="protein sequence ID" value="MFC6015604.1"/>
    <property type="molecule type" value="Genomic_DNA"/>
</dbReference>
<evidence type="ECO:0000256" key="2">
    <source>
        <dbReference type="ARBA" id="ARBA00004651"/>
    </source>
</evidence>
<dbReference type="PANTHER" id="PTHR43221">
    <property type="entry name" value="PROTEASE HTPX"/>
    <property type="match status" value="1"/>
</dbReference>
<evidence type="ECO:0000256" key="4">
    <source>
        <dbReference type="ARBA" id="ARBA00022670"/>
    </source>
</evidence>
<reference evidence="15" key="1">
    <citation type="journal article" date="2019" name="Int. J. Syst. Evol. Microbiol.">
        <title>The Global Catalogue of Microorganisms (GCM) 10K type strain sequencing project: providing services to taxonomists for standard genome sequencing and annotation.</title>
        <authorList>
            <consortium name="The Broad Institute Genomics Platform"/>
            <consortium name="The Broad Institute Genome Sequencing Center for Infectious Disease"/>
            <person name="Wu L."/>
            <person name="Ma J."/>
        </authorList>
    </citation>
    <scope>NUCLEOTIDE SEQUENCE [LARGE SCALE GENOMIC DNA]</scope>
    <source>
        <strain evidence="15">ZS-35-S2</strain>
    </source>
</reference>
<keyword evidence="7" id="KW-0378">Hydrolase</keyword>
<keyword evidence="6" id="KW-0479">Metal-binding</keyword>
<keyword evidence="8" id="KW-0862">Zinc</keyword>
<dbReference type="RefSeq" id="WP_377417756.1">
    <property type="nucleotide sequence ID" value="NZ_JBHSPR010000001.1"/>
</dbReference>
<dbReference type="Gene3D" id="3.30.2010.10">
    <property type="entry name" value="Metalloproteases ('zincins'), catalytic domain"/>
    <property type="match status" value="1"/>
</dbReference>
<evidence type="ECO:0000256" key="11">
    <source>
        <dbReference type="ARBA" id="ARBA00023136"/>
    </source>
</evidence>
<feature type="domain" description="Peptidase M48" evidence="13">
    <location>
        <begin position="83"/>
        <end position="304"/>
    </location>
</feature>
<accession>A0ABW1K3T4</accession>
<comment type="cofactor">
    <cofactor evidence="1">
        <name>Zn(2+)</name>
        <dbReference type="ChEBI" id="CHEBI:29105"/>
    </cofactor>
</comment>
<dbReference type="InterPro" id="IPR001915">
    <property type="entry name" value="Peptidase_M48"/>
</dbReference>
<keyword evidence="3" id="KW-1003">Cell membrane</keyword>
<dbReference type="CDD" id="cd07328">
    <property type="entry name" value="M48_Ste24p_like"/>
    <property type="match status" value="1"/>
</dbReference>
<dbReference type="InterPro" id="IPR050083">
    <property type="entry name" value="HtpX_protease"/>
</dbReference>
<organism evidence="14 15">
    <name type="scientific">Plantactinospora solaniradicis</name>
    <dbReference type="NCBI Taxonomy" id="1723736"/>
    <lineage>
        <taxon>Bacteria</taxon>
        <taxon>Bacillati</taxon>
        <taxon>Actinomycetota</taxon>
        <taxon>Actinomycetes</taxon>
        <taxon>Micromonosporales</taxon>
        <taxon>Micromonosporaceae</taxon>
        <taxon>Plantactinospora</taxon>
    </lineage>
</organism>
<keyword evidence="9 12" id="KW-1133">Transmembrane helix</keyword>
<dbReference type="PANTHER" id="PTHR43221:SF1">
    <property type="entry name" value="PROTEASE HTPX"/>
    <property type="match status" value="1"/>
</dbReference>
<keyword evidence="5 12" id="KW-0812">Transmembrane</keyword>
<evidence type="ECO:0000256" key="9">
    <source>
        <dbReference type="ARBA" id="ARBA00022989"/>
    </source>
</evidence>
<evidence type="ECO:0000256" key="7">
    <source>
        <dbReference type="ARBA" id="ARBA00022801"/>
    </source>
</evidence>
<name>A0ABW1K3T4_9ACTN</name>
<evidence type="ECO:0000256" key="12">
    <source>
        <dbReference type="SAM" id="Phobius"/>
    </source>
</evidence>
<evidence type="ECO:0000259" key="13">
    <source>
        <dbReference type="Pfam" id="PF01435"/>
    </source>
</evidence>
<gene>
    <name evidence="14" type="ORF">ACFP2T_05270</name>
</gene>
<keyword evidence="15" id="KW-1185">Reference proteome</keyword>
<evidence type="ECO:0000256" key="3">
    <source>
        <dbReference type="ARBA" id="ARBA00022475"/>
    </source>
</evidence>
<feature type="transmembrane region" description="Helical" evidence="12">
    <location>
        <begin position="7"/>
        <end position="35"/>
    </location>
</feature>
<keyword evidence="11 12" id="KW-0472">Membrane</keyword>
<dbReference type="Proteomes" id="UP001596203">
    <property type="component" value="Unassembled WGS sequence"/>
</dbReference>